<proteinExistence type="predicted"/>
<dbReference type="AlphaFoldDB" id="A0A6J4J659"/>
<dbReference type="EMBL" id="CADCTF010000158">
    <property type="protein sequence ID" value="CAA9269919.1"/>
    <property type="molecule type" value="Genomic_DNA"/>
</dbReference>
<accession>A0A6J4J659</accession>
<organism evidence="1">
    <name type="scientific">uncultured Acidimicrobiales bacterium</name>
    <dbReference type="NCBI Taxonomy" id="310071"/>
    <lineage>
        <taxon>Bacteria</taxon>
        <taxon>Bacillati</taxon>
        <taxon>Actinomycetota</taxon>
        <taxon>Acidimicrobiia</taxon>
        <taxon>Acidimicrobiales</taxon>
        <taxon>environmental samples</taxon>
    </lineage>
</organism>
<dbReference type="Gene3D" id="3.30.70.1120">
    <property type="entry name" value="TT1725-like"/>
    <property type="match status" value="1"/>
</dbReference>
<name>A0A6J4J659_9ACTN</name>
<dbReference type="SUPFAM" id="SSF103007">
    <property type="entry name" value="Hypothetical protein TT1725"/>
    <property type="match status" value="1"/>
</dbReference>
<dbReference type="InterPro" id="IPR007546">
    <property type="entry name" value="DUF503"/>
</dbReference>
<sequence>MALEVDLHLPQSHSLKDKRALVRPMLDGARNRFSVSSGEVAFQDKWQRARLGFACVGPDGDGHAFAVMTRVERFIWSFPEVEVLNVEMHTYGTDE</sequence>
<evidence type="ECO:0000313" key="1">
    <source>
        <dbReference type="EMBL" id="CAA9269919.1"/>
    </source>
</evidence>
<gene>
    <name evidence="1" type="ORF">AVDCRST_MAG50-3295</name>
</gene>
<dbReference type="PANTHER" id="PTHR36441:SF1">
    <property type="entry name" value="DUF503 DOMAIN-CONTAINING PROTEIN"/>
    <property type="match status" value="1"/>
</dbReference>
<dbReference type="InterPro" id="IPR036746">
    <property type="entry name" value="TT1725-like_sf"/>
</dbReference>
<dbReference type="PANTHER" id="PTHR36441">
    <property type="entry name" value="HYPOTHETICAL CYTOSOLIC PROTEIN"/>
    <property type="match status" value="1"/>
</dbReference>
<protein>
    <submittedName>
        <fullName evidence="1">YlxP-like protein</fullName>
    </submittedName>
</protein>
<reference evidence="1" key="1">
    <citation type="submission" date="2020-02" db="EMBL/GenBank/DDBJ databases">
        <authorList>
            <person name="Meier V. D."/>
        </authorList>
    </citation>
    <scope>NUCLEOTIDE SEQUENCE</scope>
    <source>
        <strain evidence="1">AVDCRST_MAG50</strain>
    </source>
</reference>
<dbReference type="Pfam" id="PF04456">
    <property type="entry name" value="DUF503"/>
    <property type="match status" value="1"/>
</dbReference>